<organism evidence="10 11">
    <name type="scientific">Symbiobacterium thermophilum</name>
    <dbReference type="NCBI Taxonomy" id="2734"/>
    <lineage>
        <taxon>Bacteria</taxon>
        <taxon>Bacillati</taxon>
        <taxon>Bacillota</taxon>
        <taxon>Clostridia</taxon>
        <taxon>Eubacteriales</taxon>
        <taxon>Symbiobacteriaceae</taxon>
        <taxon>Symbiobacterium</taxon>
    </lineage>
</organism>
<evidence type="ECO:0000256" key="1">
    <source>
        <dbReference type="ARBA" id="ARBA00011738"/>
    </source>
</evidence>
<evidence type="ECO:0000256" key="4">
    <source>
        <dbReference type="ARBA" id="ARBA00022679"/>
    </source>
</evidence>
<dbReference type="SUPFAM" id="SSF53474">
    <property type="entry name" value="alpha/beta-Hydrolases"/>
    <property type="match status" value="1"/>
</dbReference>
<keyword evidence="4 7" id="KW-0808">Transferase</keyword>
<feature type="domain" description="AB hydrolase-1" evidence="9">
    <location>
        <begin position="52"/>
        <end position="362"/>
    </location>
</feature>
<dbReference type="GO" id="GO:0005737">
    <property type="term" value="C:cytoplasm"/>
    <property type="evidence" value="ECO:0007669"/>
    <property type="project" value="UniProtKB-SubCell"/>
</dbReference>
<dbReference type="Pfam" id="PF00561">
    <property type="entry name" value="Abhydrolase_1"/>
    <property type="match status" value="1"/>
</dbReference>
<dbReference type="Proteomes" id="UP000732377">
    <property type="component" value="Unassembled WGS sequence"/>
</dbReference>
<dbReference type="PANTHER" id="PTHR32268">
    <property type="entry name" value="HOMOSERINE O-ACETYLTRANSFERASE"/>
    <property type="match status" value="1"/>
</dbReference>
<evidence type="ECO:0000256" key="3">
    <source>
        <dbReference type="ARBA" id="ARBA00022605"/>
    </source>
</evidence>
<feature type="binding site" evidence="7">
    <location>
        <position position="227"/>
    </location>
    <ligand>
        <name>substrate</name>
    </ligand>
</feature>
<comment type="function">
    <text evidence="7">Transfers an acetyl group from acetyl-CoA to L-homoserine, forming acetyl-L-homoserine.</text>
</comment>
<proteinExistence type="inferred from homology"/>
<comment type="subcellular location">
    <subcellularLocation>
        <location evidence="7">Cytoplasm</location>
    </subcellularLocation>
</comment>
<dbReference type="NCBIfam" id="NF001209">
    <property type="entry name" value="PRK00175.1"/>
    <property type="match status" value="1"/>
</dbReference>
<gene>
    <name evidence="7" type="primary">metXA</name>
    <name evidence="10" type="ORF">CWE10_00230</name>
</gene>
<evidence type="ECO:0000256" key="6">
    <source>
        <dbReference type="ARBA" id="ARBA00023315"/>
    </source>
</evidence>
<evidence type="ECO:0000256" key="5">
    <source>
        <dbReference type="ARBA" id="ARBA00023167"/>
    </source>
</evidence>
<dbReference type="PANTHER" id="PTHR32268:SF11">
    <property type="entry name" value="HOMOSERINE O-ACETYLTRANSFERASE"/>
    <property type="match status" value="1"/>
</dbReference>
<dbReference type="HAMAP" id="MF_00296">
    <property type="entry name" value="MetX_acyltransf"/>
    <property type="match status" value="1"/>
</dbReference>
<keyword evidence="3 7" id="KW-0028">Amino-acid biosynthesis</keyword>
<keyword evidence="2 7" id="KW-0963">Cytoplasm</keyword>
<dbReference type="InterPro" id="IPR029058">
    <property type="entry name" value="AB_hydrolase_fold"/>
</dbReference>
<comment type="similarity">
    <text evidence="7">Belongs to the AB hydrolase superfamily. MetX family.</text>
</comment>
<dbReference type="RefSeq" id="WP_273377390.1">
    <property type="nucleotide sequence ID" value="NZ_PIUK01000001.1"/>
</dbReference>
<dbReference type="InterPro" id="IPR008220">
    <property type="entry name" value="HAT_MetX-like"/>
</dbReference>
<dbReference type="GO" id="GO:0009086">
    <property type="term" value="P:methionine biosynthetic process"/>
    <property type="evidence" value="ECO:0007669"/>
    <property type="project" value="UniProtKB-UniRule"/>
</dbReference>
<dbReference type="GO" id="GO:0004414">
    <property type="term" value="F:homoserine O-acetyltransferase activity"/>
    <property type="evidence" value="ECO:0007669"/>
    <property type="project" value="UniProtKB-UniRule"/>
</dbReference>
<feature type="active site" evidence="7 8">
    <location>
        <position position="356"/>
    </location>
</feature>
<reference evidence="10" key="1">
    <citation type="submission" date="2017-11" db="EMBL/GenBank/DDBJ databases">
        <title>Three new genomes from thermophilic consortium.</title>
        <authorList>
            <person name="Quaggio R."/>
            <person name="Amgarten D."/>
            <person name="Setubal J.C."/>
        </authorList>
    </citation>
    <scope>NUCLEOTIDE SEQUENCE</scope>
    <source>
        <strain evidence="10">ZCTH01-B2</strain>
    </source>
</reference>
<evidence type="ECO:0000256" key="7">
    <source>
        <dbReference type="HAMAP-Rule" id="MF_00296"/>
    </source>
</evidence>
<dbReference type="FunFam" id="1.10.1740.110:FF:000001">
    <property type="entry name" value="Homoserine O-acetyltransferase"/>
    <property type="match status" value="1"/>
</dbReference>
<feature type="binding site" evidence="7">
    <location>
        <position position="357"/>
    </location>
    <ligand>
        <name>substrate</name>
    </ligand>
</feature>
<evidence type="ECO:0000313" key="10">
    <source>
        <dbReference type="EMBL" id="MBY6274635.1"/>
    </source>
</evidence>
<accession>A0A953HZ61</accession>
<dbReference type="EC" id="2.3.1.31" evidence="7"/>
<feature type="active site" description="Nucleophile" evidence="7 8">
    <location>
        <position position="158"/>
    </location>
</feature>
<sequence>MNAAPVPILLTQRRYARVATPENPLVLESGRRLTDVTLCYEVFGRLNPAGDNAILVCHALTGDSHVAGRYRPDDPKPGWWDDAVGPGKALDTDRYCVICSNVLGGCQGSTGPSSVNPATGRPYGLDFPLVTVRDMVRAQARLLDLLGVRRLLAVIGGSLGAMQALEWAATYPDRMRGIIPIGGAGRFHPQGIAFNEVQRQAILNDPGFLGGQYYGTPGPVRGLATARMLGMITYRSDESMWTQFGRNPQGEANPLHQGFAVAYQVESYLHYQGRKLVERFDANSYLYLTRAMDLMDLGRGRGSYEEAHARIQARVLAVGIRSDLLFPTYLQRETVELVRASGGRAEYVEMDSPWGHDAFLVDFPLIEEPIRRFLQELEAEENA</sequence>
<dbReference type="Gene3D" id="3.40.50.1820">
    <property type="entry name" value="alpha/beta hydrolase"/>
    <property type="match status" value="1"/>
</dbReference>
<comment type="caution">
    <text evidence="10">The sequence shown here is derived from an EMBL/GenBank/DDBJ whole genome shotgun (WGS) entry which is preliminary data.</text>
</comment>
<dbReference type="GO" id="GO:0009092">
    <property type="term" value="P:homoserine metabolic process"/>
    <property type="evidence" value="ECO:0007669"/>
    <property type="project" value="TreeGrafter"/>
</dbReference>
<comment type="subunit">
    <text evidence="1 7">Homodimer.</text>
</comment>
<feature type="active site" evidence="7 8">
    <location>
        <position position="323"/>
    </location>
</feature>
<comment type="pathway">
    <text evidence="7">Amino-acid biosynthesis; L-methionine biosynthesis via de novo pathway; O-acetyl-L-homoserine from L-homoserine: step 1/1.</text>
</comment>
<protein>
    <recommendedName>
        <fullName evidence="7">Homoserine O-acetyltransferase</fullName>
        <shortName evidence="7">HAT</shortName>
        <ecNumber evidence="7">2.3.1.31</ecNumber>
    </recommendedName>
    <alternativeName>
        <fullName evidence="7">Homoserine transacetylase</fullName>
        <shortName evidence="7">HTA</shortName>
    </alternativeName>
</protein>
<dbReference type="NCBIfam" id="TIGR01392">
    <property type="entry name" value="homoserO_Ac_trn"/>
    <property type="match status" value="1"/>
</dbReference>
<evidence type="ECO:0000256" key="8">
    <source>
        <dbReference type="PIRSR" id="PIRSR000443-1"/>
    </source>
</evidence>
<evidence type="ECO:0000313" key="11">
    <source>
        <dbReference type="Proteomes" id="UP000732377"/>
    </source>
</evidence>
<comment type="caution">
    <text evidence="7">Lacks conserved residue(s) required for the propagation of feature annotation.</text>
</comment>
<keyword evidence="6 7" id="KW-0012">Acyltransferase</keyword>
<keyword evidence="5 7" id="KW-0486">Methionine biosynthesis</keyword>
<dbReference type="Gene3D" id="1.10.1740.110">
    <property type="match status" value="1"/>
</dbReference>
<dbReference type="AlphaFoldDB" id="A0A953HZ61"/>
<dbReference type="PIRSF" id="PIRSF000443">
    <property type="entry name" value="Homoser_Ac_trans"/>
    <property type="match status" value="1"/>
</dbReference>
<dbReference type="InterPro" id="IPR000073">
    <property type="entry name" value="AB_hydrolase_1"/>
</dbReference>
<dbReference type="EMBL" id="PIUK01000001">
    <property type="protein sequence ID" value="MBY6274635.1"/>
    <property type="molecule type" value="Genomic_DNA"/>
</dbReference>
<comment type="catalytic activity">
    <reaction evidence="7">
        <text>L-homoserine + acetyl-CoA = O-acetyl-L-homoserine + CoA</text>
        <dbReference type="Rhea" id="RHEA:13701"/>
        <dbReference type="ChEBI" id="CHEBI:57287"/>
        <dbReference type="ChEBI" id="CHEBI:57288"/>
        <dbReference type="ChEBI" id="CHEBI:57476"/>
        <dbReference type="ChEBI" id="CHEBI:57716"/>
        <dbReference type="EC" id="2.3.1.31"/>
    </reaction>
</comment>
<evidence type="ECO:0000259" key="9">
    <source>
        <dbReference type="Pfam" id="PF00561"/>
    </source>
</evidence>
<name>A0A953HZ61_SYMTR</name>
<evidence type="ECO:0000256" key="2">
    <source>
        <dbReference type="ARBA" id="ARBA00022490"/>
    </source>
</evidence>